<accession>H3A657</accession>
<evidence type="ECO:0000313" key="8">
    <source>
        <dbReference type="Proteomes" id="UP000008672"/>
    </source>
</evidence>
<feature type="compositionally biased region" description="Basic and acidic residues" evidence="5">
    <location>
        <begin position="536"/>
        <end position="548"/>
    </location>
</feature>
<feature type="compositionally biased region" description="Polar residues" evidence="5">
    <location>
        <begin position="585"/>
        <end position="597"/>
    </location>
</feature>
<dbReference type="Pfam" id="PF25541">
    <property type="entry name" value="TBCA_PH"/>
    <property type="match status" value="1"/>
</dbReference>
<dbReference type="STRING" id="7897.ENSLACP00000005128"/>
<dbReference type="FunFam" id="2.30.29.30:FF:000103">
    <property type="entry name" value="Pleckstrin homology domain-containing family A member 4"/>
    <property type="match status" value="1"/>
</dbReference>
<evidence type="ECO:0000313" key="7">
    <source>
        <dbReference type="Ensembl" id="ENSLACP00000005128.1"/>
    </source>
</evidence>
<proteinExistence type="predicted"/>
<feature type="region of interest" description="Disordered" evidence="5">
    <location>
        <begin position="941"/>
        <end position="1009"/>
    </location>
</feature>
<dbReference type="AlphaFoldDB" id="H3A657"/>
<evidence type="ECO:0000256" key="5">
    <source>
        <dbReference type="SAM" id="MobiDB-lite"/>
    </source>
</evidence>
<dbReference type="Bgee" id="ENSLACG00000004558">
    <property type="expression patterns" value="Expressed in mesonephros and 2 other cell types or tissues"/>
</dbReference>
<evidence type="ECO:0000256" key="1">
    <source>
        <dbReference type="ARBA" id="ARBA00004496"/>
    </source>
</evidence>
<feature type="coiled-coil region" evidence="4">
    <location>
        <begin position="765"/>
        <end position="799"/>
    </location>
</feature>
<keyword evidence="3" id="KW-0597">Phosphoprotein</keyword>
<name>H3A657_LATCH</name>
<feature type="compositionally biased region" description="Polar residues" evidence="5">
    <location>
        <begin position="1076"/>
        <end position="1101"/>
    </location>
</feature>
<dbReference type="GeneTree" id="ENSGT00940000161121"/>
<feature type="region of interest" description="Disordered" evidence="5">
    <location>
        <begin position="1063"/>
        <end position="1101"/>
    </location>
</feature>
<feature type="compositionally biased region" description="Polar residues" evidence="5">
    <location>
        <begin position="955"/>
        <end position="967"/>
    </location>
</feature>
<dbReference type="Pfam" id="PF00169">
    <property type="entry name" value="PH"/>
    <property type="match status" value="1"/>
</dbReference>
<feature type="region of interest" description="Disordered" evidence="5">
    <location>
        <begin position="407"/>
        <end position="497"/>
    </location>
</feature>
<dbReference type="EMBL" id="AFYH01244316">
    <property type="status" value="NOT_ANNOTATED_CDS"/>
    <property type="molecule type" value="Genomic_DNA"/>
</dbReference>
<dbReference type="EMBL" id="AFYH01244314">
    <property type="status" value="NOT_ANNOTATED_CDS"/>
    <property type="molecule type" value="Genomic_DNA"/>
</dbReference>
<dbReference type="GO" id="GO:0016020">
    <property type="term" value="C:membrane"/>
    <property type="evidence" value="ECO:0007669"/>
    <property type="project" value="UniProtKB-ARBA"/>
</dbReference>
<dbReference type="CDD" id="cd13248">
    <property type="entry name" value="PH_PEPP1_2_3"/>
    <property type="match status" value="1"/>
</dbReference>
<dbReference type="PANTHER" id="PTHR12752">
    <property type="entry name" value="PHOSPHOINOSITOL 3-PHOSPHATE-BINDING PROTEIN"/>
    <property type="match status" value="1"/>
</dbReference>
<keyword evidence="8" id="KW-1185">Reference proteome</keyword>
<feature type="region of interest" description="Disordered" evidence="5">
    <location>
        <begin position="536"/>
        <end position="633"/>
    </location>
</feature>
<reference evidence="7" key="2">
    <citation type="submission" date="2025-08" db="UniProtKB">
        <authorList>
            <consortium name="Ensembl"/>
        </authorList>
    </citation>
    <scope>IDENTIFICATION</scope>
</reference>
<dbReference type="InterPro" id="IPR011993">
    <property type="entry name" value="PH-like_dom_sf"/>
</dbReference>
<comment type="subcellular location">
    <subcellularLocation>
        <location evidence="1">Cytoplasm</location>
    </subcellularLocation>
</comment>
<keyword evidence="2" id="KW-0963">Cytoplasm</keyword>
<dbReference type="Proteomes" id="UP000008672">
    <property type="component" value="Unassembled WGS sequence"/>
</dbReference>
<organism evidence="7 8">
    <name type="scientific">Latimeria chalumnae</name>
    <name type="common">Coelacanth</name>
    <dbReference type="NCBI Taxonomy" id="7897"/>
    <lineage>
        <taxon>Eukaryota</taxon>
        <taxon>Metazoa</taxon>
        <taxon>Chordata</taxon>
        <taxon>Craniata</taxon>
        <taxon>Vertebrata</taxon>
        <taxon>Euteleostomi</taxon>
        <taxon>Coelacanthiformes</taxon>
        <taxon>Coelacanthidae</taxon>
        <taxon>Latimeria</taxon>
    </lineage>
</organism>
<dbReference type="InParanoid" id="H3A657"/>
<evidence type="ECO:0000259" key="6">
    <source>
        <dbReference type="PROSITE" id="PS50003"/>
    </source>
</evidence>
<evidence type="ECO:0000256" key="4">
    <source>
        <dbReference type="SAM" id="Coils"/>
    </source>
</evidence>
<dbReference type="EMBL" id="AFYH01244317">
    <property type="status" value="NOT_ANNOTATED_CDS"/>
    <property type="molecule type" value="Genomic_DNA"/>
</dbReference>
<dbReference type="InterPro" id="IPR057971">
    <property type="entry name" value="PKHA4-7_TBCA"/>
</dbReference>
<dbReference type="Ensembl" id="ENSLACT00000005174.1">
    <property type="protein sequence ID" value="ENSLACP00000005128.1"/>
    <property type="gene ID" value="ENSLACG00000004558.1"/>
</dbReference>
<dbReference type="EMBL" id="AFYH01244313">
    <property type="status" value="NOT_ANNOTATED_CDS"/>
    <property type="molecule type" value="Genomic_DNA"/>
</dbReference>
<sequence length="1101" mass="123579">VERPRSGLSQASSVVTVASLSLGSKVSMEALKKIHSFGKREHSIRRDPNSPVLIRGWLYKQDSSGLKMWKRRWFVLSNFCLFYYRDSREETVLGSIPLPSYIISAANPKEVKSRKYAFKAAHPGMRTYYFSADTQEDMSGWVRAMNQSALVETDRHSKAPSLTDISGTAKDKCYTSYEDFTIHGLAQNRECTPSPESLELAELAWSRETPNFPQKVQRVEEGGKEKQQQRTVNGHRGLLSLSASFEQFGPQHQNGIAPPPTPVSGVREREFVFRGGEGSANKEEGPLQRKDSLSHVEEWVRSQKGKMTVQEFERESVGNQSPFPQGWGCPHSPPLKSHQPEVFSPKRNSLIVKHIVCREMRQRRRRSNQITEGEWPQHITKQDAPSLSIGYRSRPLASVFTDKAEFTNPRPMKAMRSNSLPPTPSEVPRAHVLRRTNTSDERIRAPPQACSDSESRSGQRPLSRPSTPAERVNVAPPRFTGQVTKAGHRAPAPLGRYESGSCEELSLISSKSLMRPHTPVGRVDIHPSLKASEHNYHIPKHLDEKPTEHYTSTPRTRSQLVRPSSRPQTPSERYDILPSEDSYGSPRSTIHGSSRLPTRSHAPGPLEERHVEGSSAPGKGYGTSGRLHGRSNTPVDKVAVPQISDRFMETSSTPTLGRHRGQVPRYPDYDCSLPPSYPSRGSSTPRLQGKMISHHASVTSCSQLPPLPPLSSRASIQLHSGKRPPLTITIPGSEIYRERIPQPIRMAESDVDVLLTKLCGQDKLLQSLVLEVTQLRAEKEKLENALEMTRLHMEEFSDQFEVAEKIAYQQRGLQDELIQIRAKLCDVSMEMERGWNDYMALETELYLLRSSLERVCKANHPQEEAEAQRDLWMMEEILSGLQGNKDAFLMALDSTRHPVLSLPSPGLMEQRSIFSRSPVHLPTLHSLSSRPVLPREAAVMAEDTPPRPPLPQEHPNFSTKDINTGSTRMGERTREQRPQCPEQNPQKVPPSCKHSKQPTPGGTKLSHDRGGGCKCLCPIMTPVGPLVLSEKKIEPLILAEITLIRKVRMSAEEQEERMRRHQAAHLHERTKPNILGQRQGTGSRKPQPTNHWVGSSERGTV</sequence>
<keyword evidence="4" id="KW-0175">Coiled coil</keyword>
<dbReference type="SUPFAM" id="SSF50729">
    <property type="entry name" value="PH domain-like"/>
    <property type="match status" value="1"/>
</dbReference>
<evidence type="ECO:0000256" key="2">
    <source>
        <dbReference type="ARBA" id="ARBA00022490"/>
    </source>
</evidence>
<feature type="domain" description="PH" evidence="6">
    <location>
        <begin position="51"/>
        <end position="150"/>
    </location>
</feature>
<dbReference type="InterPro" id="IPR001849">
    <property type="entry name" value="PH_domain"/>
</dbReference>
<dbReference type="EMBL" id="AFYH01244312">
    <property type="status" value="NOT_ANNOTATED_CDS"/>
    <property type="molecule type" value="Genomic_DNA"/>
</dbReference>
<dbReference type="EMBL" id="AFYH01244315">
    <property type="status" value="NOT_ANNOTATED_CDS"/>
    <property type="molecule type" value="Genomic_DNA"/>
</dbReference>
<feature type="compositionally biased region" description="Polar residues" evidence="5">
    <location>
        <begin position="450"/>
        <end position="466"/>
    </location>
</feature>
<dbReference type="PROSITE" id="PS50003">
    <property type="entry name" value="PH_DOMAIN"/>
    <property type="match status" value="1"/>
</dbReference>
<dbReference type="Gene3D" id="2.30.29.30">
    <property type="entry name" value="Pleckstrin-homology domain (PH domain)/Phosphotyrosine-binding domain (PTB)"/>
    <property type="match status" value="1"/>
</dbReference>
<dbReference type="OMA" id="QRTHAYA"/>
<evidence type="ECO:0000256" key="3">
    <source>
        <dbReference type="ARBA" id="ARBA00022553"/>
    </source>
</evidence>
<feature type="region of interest" description="Disordered" evidence="5">
    <location>
        <begin position="650"/>
        <end position="673"/>
    </location>
</feature>
<dbReference type="GO" id="GO:0005737">
    <property type="term" value="C:cytoplasm"/>
    <property type="evidence" value="ECO:0007669"/>
    <property type="project" value="UniProtKB-SubCell"/>
</dbReference>
<feature type="compositionally biased region" description="Polar residues" evidence="5">
    <location>
        <begin position="549"/>
        <end position="571"/>
    </location>
</feature>
<dbReference type="SMART" id="SM00233">
    <property type="entry name" value="PH"/>
    <property type="match status" value="1"/>
</dbReference>
<protein>
    <recommendedName>
        <fullName evidence="6">PH domain-containing protein</fullName>
    </recommendedName>
</protein>
<dbReference type="PANTHER" id="PTHR12752:SF7">
    <property type="entry name" value="PLECKSTRIN HOMOLOGY DOMAIN-CONTAINING FAMILY A MEMBER 4"/>
    <property type="match status" value="1"/>
</dbReference>
<reference evidence="7" key="3">
    <citation type="submission" date="2025-09" db="UniProtKB">
        <authorList>
            <consortium name="Ensembl"/>
        </authorList>
    </citation>
    <scope>IDENTIFICATION</scope>
</reference>
<dbReference type="InterPro" id="IPR040392">
    <property type="entry name" value="PKHA4-7_PH"/>
</dbReference>
<dbReference type="HOGENOM" id="CLU_008216_1_0_1"/>
<reference evidence="8" key="1">
    <citation type="submission" date="2011-08" db="EMBL/GenBank/DDBJ databases">
        <title>The draft genome of Latimeria chalumnae.</title>
        <authorList>
            <person name="Di Palma F."/>
            <person name="Alfoldi J."/>
            <person name="Johnson J."/>
            <person name="Berlin A."/>
            <person name="Gnerre S."/>
            <person name="Jaffe D."/>
            <person name="MacCallum I."/>
            <person name="Young S."/>
            <person name="Walker B.J."/>
            <person name="Lander E."/>
            <person name="Lindblad-Toh K."/>
        </authorList>
    </citation>
    <scope>NUCLEOTIDE SEQUENCE [LARGE SCALE GENOMIC DNA]</scope>
    <source>
        <strain evidence="8">Wild caught</strain>
    </source>
</reference>
<dbReference type="eggNOG" id="ENOG502RI1J">
    <property type="taxonomic scope" value="Eukaryota"/>
</dbReference>